<evidence type="ECO:0000256" key="2">
    <source>
        <dbReference type="SAM" id="Coils"/>
    </source>
</evidence>
<keyword evidence="3" id="KW-0472">Membrane</keyword>
<dbReference type="AlphaFoldDB" id="A0A5B0VP18"/>
<dbReference type="RefSeq" id="WP_149598761.1">
    <property type="nucleotide sequence ID" value="NZ_VTUU01000001.1"/>
</dbReference>
<keyword evidence="3" id="KW-1133">Transmembrane helix</keyword>
<keyword evidence="3" id="KW-0812">Transmembrane</keyword>
<evidence type="ECO:0000256" key="1">
    <source>
        <dbReference type="ARBA" id="ARBA00009477"/>
    </source>
</evidence>
<dbReference type="Gene3D" id="2.40.30.170">
    <property type="match status" value="1"/>
</dbReference>
<proteinExistence type="inferred from homology"/>
<comment type="similarity">
    <text evidence="1">Belongs to the membrane fusion protein (MFP) (TC 8.A.1) family.</text>
</comment>
<dbReference type="Gene3D" id="1.10.287.470">
    <property type="entry name" value="Helix hairpin bin"/>
    <property type="match status" value="1"/>
</dbReference>
<dbReference type="SUPFAM" id="SSF111369">
    <property type="entry name" value="HlyD-like secretion proteins"/>
    <property type="match status" value="2"/>
</dbReference>
<accession>A0A5B0VP18</accession>
<dbReference type="EMBL" id="VTUU01000001">
    <property type="protein sequence ID" value="KAA1176134.1"/>
    <property type="molecule type" value="Genomic_DNA"/>
</dbReference>
<name>A0A5B0VP18_9GAMM</name>
<gene>
    <name evidence="5" type="ORF">FWJ25_03100</name>
</gene>
<keyword evidence="2" id="KW-0175">Coiled coil</keyword>
<dbReference type="Proteomes" id="UP000323161">
    <property type="component" value="Unassembled WGS sequence"/>
</dbReference>
<sequence length="354" mass="38425">MTPDQAFARWVRLSLLAFALLFAYFLIADLWMPLTPQARVMHSVVQVAPQVSGQVAEVHLRNNQHVKAGDLLFTLDQRPFRLAIEKAELALEAASVQNDGYDAALANADAALAAARATEAQLARDNARMQRLKSQGGVSQQQADQIASEHEAAQANVRAAQAQVRELSVQRGLTDEQNLRLRQARNDLAQAQLNLAYTEIRAQESGTISNLQVQEGTYARVGISMAALVSDHADVIADFREKSLAYVEPGDEAAVVFDALPGKVFDAGVGITDAGTLQGQLLADGTLAAPASTDRWVRDAQRQRLHLAMPDQQDLLAQLPSGARATVQLFPASGPMSWLGHLQIHAISVLHYIY</sequence>
<reference evidence="5 6" key="1">
    <citation type="submission" date="2019-08" db="EMBL/GenBank/DDBJ databases">
        <title>Marinobacter ZYF650 sp. nov., a marine bacterium isolated from seawater of the Mariana trench.</title>
        <authorList>
            <person name="Ahmad W."/>
        </authorList>
    </citation>
    <scope>NUCLEOTIDE SEQUENCE [LARGE SCALE GENOMIC DNA]</scope>
    <source>
        <strain evidence="5 6">ZYF650</strain>
    </source>
</reference>
<feature type="coiled-coil region" evidence="2">
    <location>
        <begin position="115"/>
        <end position="201"/>
    </location>
</feature>
<feature type="transmembrane region" description="Helical" evidence="3">
    <location>
        <begin position="12"/>
        <end position="32"/>
    </location>
</feature>
<keyword evidence="6" id="KW-1185">Reference proteome</keyword>
<dbReference type="PANTHER" id="PTHR30367:SF6">
    <property type="entry name" value="SECRETION PROTEIN-RELATED"/>
    <property type="match status" value="1"/>
</dbReference>
<comment type="caution">
    <text evidence="5">The sequence shown here is derived from an EMBL/GenBank/DDBJ whole genome shotgun (WGS) entry which is preliminary data.</text>
</comment>
<feature type="domain" description="Multidrug resistance protein MdtA-like barrel-sandwich hybrid" evidence="4">
    <location>
        <begin position="44"/>
        <end position="229"/>
    </location>
</feature>
<dbReference type="PANTHER" id="PTHR30367">
    <property type="entry name" value="P-HYDROXYBENZOIC ACID EFFLUX PUMP SUBUNIT AAEA-RELATED"/>
    <property type="match status" value="1"/>
</dbReference>
<dbReference type="Gene3D" id="2.40.50.100">
    <property type="match status" value="1"/>
</dbReference>
<dbReference type="InterPro" id="IPR058625">
    <property type="entry name" value="MdtA-like_BSH"/>
</dbReference>
<dbReference type="InterPro" id="IPR050393">
    <property type="entry name" value="MFP_Efflux_Pump"/>
</dbReference>
<protein>
    <submittedName>
        <fullName evidence="5">HlyD family secretion protein</fullName>
    </submittedName>
</protein>
<dbReference type="Pfam" id="PF25917">
    <property type="entry name" value="BSH_RND"/>
    <property type="match status" value="1"/>
</dbReference>
<evidence type="ECO:0000313" key="6">
    <source>
        <dbReference type="Proteomes" id="UP000323161"/>
    </source>
</evidence>
<evidence type="ECO:0000313" key="5">
    <source>
        <dbReference type="EMBL" id="KAA1176134.1"/>
    </source>
</evidence>
<evidence type="ECO:0000256" key="3">
    <source>
        <dbReference type="SAM" id="Phobius"/>
    </source>
</evidence>
<evidence type="ECO:0000259" key="4">
    <source>
        <dbReference type="Pfam" id="PF25917"/>
    </source>
</evidence>
<organism evidence="5 6">
    <name type="scientific">Marinobacter salinexigens</name>
    <dbReference type="NCBI Taxonomy" id="2919747"/>
    <lineage>
        <taxon>Bacteria</taxon>
        <taxon>Pseudomonadati</taxon>
        <taxon>Pseudomonadota</taxon>
        <taxon>Gammaproteobacteria</taxon>
        <taxon>Pseudomonadales</taxon>
        <taxon>Marinobacteraceae</taxon>
        <taxon>Marinobacter</taxon>
    </lineage>
</organism>